<dbReference type="PANTHER" id="PTHR14326:SF44">
    <property type="entry name" value="TARGETING PROTEIN FOR XKLP2"/>
    <property type="match status" value="1"/>
</dbReference>
<feature type="domain" description="TPX2 C-terminal" evidence="7">
    <location>
        <begin position="409"/>
        <end position="459"/>
    </location>
</feature>
<keyword evidence="4" id="KW-0206">Cytoskeleton</keyword>
<dbReference type="GO" id="GO:0005819">
    <property type="term" value="C:spindle"/>
    <property type="evidence" value="ECO:0007669"/>
    <property type="project" value="InterPro"/>
</dbReference>
<dbReference type="PANTHER" id="PTHR14326">
    <property type="entry name" value="TARGETING PROTEIN FOR XKLP2"/>
    <property type="match status" value="1"/>
</dbReference>
<feature type="compositionally biased region" description="Low complexity" evidence="6">
    <location>
        <begin position="333"/>
        <end position="344"/>
    </location>
</feature>
<name>A0AAV2YN57_9STRA</name>
<feature type="region of interest" description="Disordered" evidence="6">
    <location>
        <begin position="197"/>
        <end position="222"/>
    </location>
</feature>
<dbReference type="InterPro" id="IPR009675">
    <property type="entry name" value="TPX2_fam"/>
</dbReference>
<keyword evidence="9" id="KW-1185">Reference proteome</keyword>
<protein>
    <recommendedName>
        <fullName evidence="7">TPX2 C-terminal domain-containing protein</fullName>
    </recommendedName>
</protein>
<evidence type="ECO:0000256" key="1">
    <source>
        <dbReference type="ARBA" id="ARBA00004245"/>
    </source>
</evidence>
<keyword evidence="5" id="KW-0175">Coiled coil</keyword>
<evidence type="ECO:0000256" key="2">
    <source>
        <dbReference type="ARBA" id="ARBA00005885"/>
    </source>
</evidence>
<dbReference type="AlphaFoldDB" id="A0AAV2YN57"/>
<dbReference type="Proteomes" id="UP001146120">
    <property type="component" value="Unassembled WGS sequence"/>
</dbReference>
<evidence type="ECO:0000256" key="4">
    <source>
        <dbReference type="ARBA" id="ARBA00023212"/>
    </source>
</evidence>
<reference evidence="8" key="1">
    <citation type="submission" date="2022-11" db="EMBL/GenBank/DDBJ databases">
        <authorList>
            <person name="Morgan W.R."/>
            <person name="Tartar A."/>
        </authorList>
    </citation>
    <scope>NUCLEOTIDE SEQUENCE</scope>
    <source>
        <strain evidence="8">ARSEF 373</strain>
    </source>
</reference>
<evidence type="ECO:0000313" key="8">
    <source>
        <dbReference type="EMBL" id="DAZ95238.1"/>
    </source>
</evidence>
<evidence type="ECO:0000313" key="9">
    <source>
        <dbReference type="Proteomes" id="UP001146120"/>
    </source>
</evidence>
<dbReference type="GO" id="GO:0005874">
    <property type="term" value="C:microtubule"/>
    <property type="evidence" value="ECO:0007669"/>
    <property type="project" value="InterPro"/>
</dbReference>
<accession>A0AAV2YN57</accession>
<evidence type="ECO:0000256" key="6">
    <source>
        <dbReference type="SAM" id="MobiDB-lite"/>
    </source>
</evidence>
<comment type="caution">
    <text evidence="8">The sequence shown here is derived from an EMBL/GenBank/DDBJ whole genome shotgun (WGS) entry which is preliminary data.</text>
</comment>
<feature type="compositionally biased region" description="Basic and acidic residues" evidence="6">
    <location>
        <begin position="481"/>
        <end position="508"/>
    </location>
</feature>
<dbReference type="InterPro" id="IPR027329">
    <property type="entry name" value="TPX2_C"/>
</dbReference>
<evidence type="ECO:0000259" key="7">
    <source>
        <dbReference type="Pfam" id="PF06886"/>
    </source>
</evidence>
<feature type="coiled-coil region" evidence="5">
    <location>
        <begin position="409"/>
        <end position="436"/>
    </location>
</feature>
<dbReference type="EMBL" id="DAKRPA010000213">
    <property type="protein sequence ID" value="DAZ95238.1"/>
    <property type="molecule type" value="Genomic_DNA"/>
</dbReference>
<dbReference type="GO" id="GO:0060236">
    <property type="term" value="P:regulation of mitotic spindle organization"/>
    <property type="evidence" value="ECO:0007669"/>
    <property type="project" value="InterPro"/>
</dbReference>
<proteinExistence type="inferred from homology"/>
<gene>
    <name evidence="8" type="ORF">N0F65_003473</name>
</gene>
<feature type="region of interest" description="Disordered" evidence="6">
    <location>
        <begin position="16"/>
        <end position="68"/>
    </location>
</feature>
<sequence length="561" mass="65042">MQPTQAYLLRLQAEQAARERAMMEGQPVPREQRPPRPTRPRSPKLHTSQKAARNLQGDFSRMSSTSRELQLLQEEKMRVEVERLKIWEYHERTKAQRPPTDVHQRSTKQLTIPMSPHLEVGHRDRCFLHHQEDDDGFDCNGDHELPHQHIRPETLVSREFELPTRTHGHHLERTQVPESPHLQTAARAAVRNPVPRVQTPEKESPVNHAHSKVGGLTKPISPNLATDRRAQFAATHRKPIEVVDSDEEELAKQFHAKPLNRRILQSKPSSKAGVKSRPSLTKPISPRFATHARSASRQTAAEKAAAERGRRERERRARLRSRTPRDQGPPPSHQNVPHHPVVPHTPQLMGLARHKQYQEEFQKRLQEEEMELRRQREFKAKPIRTAAPLKFEGSRRPLTEVIPFQLESERMHERALEKLQQKRLEEEEQLRAAAQFKATPMPAIHDPEFQLKPSSRPLTRCAAPMLASDRRAAERAAFDAAERERRAMEQANKQRMEEEERRREEAKIRRLRREKMVFHARPAPQPKPFELKPTNKALTEPESPFLMTRAQAHRVPSNQAA</sequence>
<feature type="region of interest" description="Disordered" evidence="6">
    <location>
        <begin position="254"/>
        <end position="344"/>
    </location>
</feature>
<comment type="similarity">
    <text evidence="2">Belongs to the TPX2 family.</text>
</comment>
<feature type="compositionally biased region" description="Basic and acidic residues" evidence="6">
    <location>
        <begin position="304"/>
        <end position="315"/>
    </location>
</feature>
<feature type="region of interest" description="Disordered" evidence="6">
    <location>
        <begin position="481"/>
        <end position="561"/>
    </location>
</feature>
<evidence type="ECO:0000256" key="5">
    <source>
        <dbReference type="SAM" id="Coils"/>
    </source>
</evidence>
<keyword evidence="3" id="KW-0963">Cytoplasm</keyword>
<feature type="domain" description="TPX2 C-terminal" evidence="7">
    <location>
        <begin position="466"/>
        <end position="539"/>
    </location>
</feature>
<comment type="subcellular location">
    <subcellularLocation>
        <location evidence="1">Cytoplasm</location>
        <location evidence="1">Cytoskeleton</location>
    </subcellularLocation>
</comment>
<dbReference type="Pfam" id="PF06886">
    <property type="entry name" value="TPX2"/>
    <property type="match status" value="2"/>
</dbReference>
<organism evidence="8 9">
    <name type="scientific">Lagenidium giganteum</name>
    <dbReference type="NCBI Taxonomy" id="4803"/>
    <lineage>
        <taxon>Eukaryota</taxon>
        <taxon>Sar</taxon>
        <taxon>Stramenopiles</taxon>
        <taxon>Oomycota</taxon>
        <taxon>Peronosporomycetes</taxon>
        <taxon>Pythiales</taxon>
        <taxon>Pythiaceae</taxon>
    </lineage>
</organism>
<feature type="region of interest" description="Disordered" evidence="6">
    <location>
        <begin position="436"/>
        <end position="457"/>
    </location>
</feature>
<reference evidence="8" key="2">
    <citation type="journal article" date="2023" name="Microbiol Resour">
        <title>Decontamination and Annotation of the Draft Genome Sequence of the Oomycete Lagenidium giganteum ARSEF 373.</title>
        <authorList>
            <person name="Morgan W.R."/>
            <person name="Tartar A."/>
        </authorList>
    </citation>
    <scope>NUCLEOTIDE SEQUENCE</scope>
    <source>
        <strain evidence="8">ARSEF 373</strain>
    </source>
</reference>
<evidence type="ECO:0000256" key="3">
    <source>
        <dbReference type="ARBA" id="ARBA00022490"/>
    </source>
</evidence>